<keyword evidence="8" id="KW-1185">Reference proteome</keyword>
<dbReference type="GO" id="GO:0005886">
    <property type="term" value="C:plasma membrane"/>
    <property type="evidence" value="ECO:0007669"/>
    <property type="project" value="UniProtKB-SubCell"/>
</dbReference>
<dbReference type="InterPro" id="IPR051598">
    <property type="entry name" value="TSUP/Inactive_protease-like"/>
</dbReference>
<proteinExistence type="inferred from homology"/>
<feature type="transmembrane region" description="Helical" evidence="6">
    <location>
        <begin position="232"/>
        <end position="250"/>
    </location>
</feature>
<evidence type="ECO:0000256" key="4">
    <source>
        <dbReference type="ARBA" id="ARBA00022989"/>
    </source>
</evidence>
<comment type="similarity">
    <text evidence="2 6">Belongs to the 4-toluene sulfonate uptake permease (TSUP) (TC 2.A.102) family.</text>
</comment>
<feature type="transmembrane region" description="Helical" evidence="6">
    <location>
        <begin position="178"/>
        <end position="198"/>
    </location>
</feature>
<accession>A0A1G8S7R4</accession>
<dbReference type="OrthoDB" id="45564at2"/>
<feature type="transmembrane region" description="Helical" evidence="6">
    <location>
        <begin position="72"/>
        <end position="92"/>
    </location>
</feature>
<protein>
    <recommendedName>
        <fullName evidence="6">Probable membrane transporter protein</fullName>
    </recommendedName>
</protein>
<dbReference type="RefSeq" id="WP_090758553.1">
    <property type="nucleotide sequence ID" value="NZ_FNFB01000001.1"/>
</dbReference>
<sequence>MRALILLGLVGFAAQLVDGSLGMAYGVTSSTLLLAIGTNAAAASATVHLAEIGTTLASGISHWRFGNVDWKVVAKIGIPGAVGSFAGATFLSSLSTEVAAPVMSLILLALGAYILVRFTAFGLPRGNLGKPLRKRFLGPLGLVAGFVDATGGGGWGPVGTPAILASGRMEPRKVIGSIDTSEFIIAIAASIGFFVGLGSENIDFAWVAVLLVGGVLAAPLAAWLVRHIPPRILGSAVGGLIILTNVRTLLRSDWIDAATGVQTVAYIAIAIVWVGAIVYSVREYRRDKENESVEAVESALRTRSGEEEQASA</sequence>
<organism evidence="7 8">
    <name type="scientific">Nonomuraea maritima</name>
    <dbReference type="NCBI Taxonomy" id="683260"/>
    <lineage>
        <taxon>Bacteria</taxon>
        <taxon>Bacillati</taxon>
        <taxon>Actinomycetota</taxon>
        <taxon>Actinomycetes</taxon>
        <taxon>Streptosporangiales</taxon>
        <taxon>Streptosporangiaceae</taxon>
        <taxon>Nonomuraea</taxon>
    </lineage>
</organism>
<keyword evidence="3 6" id="KW-0812">Transmembrane</keyword>
<keyword evidence="4 6" id="KW-1133">Transmembrane helix</keyword>
<feature type="transmembrane region" description="Helical" evidence="6">
    <location>
        <begin position="262"/>
        <end position="281"/>
    </location>
</feature>
<evidence type="ECO:0000313" key="8">
    <source>
        <dbReference type="Proteomes" id="UP000198683"/>
    </source>
</evidence>
<keyword evidence="5 6" id="KW-0472">Membrane</keyword>
<keyword evidence="6" id="KW-1003">Cell membrane</keyword>
<dbReference type="Proteomes" id="UP000198683">
    <property type="component" value="Unassembled WGS sequence"/>
</dbReference>
<reference evidence="7 8" key="1">
    <citation type="submission" date="2016-10" db="EMBL/GenBank/DDBJ databases">
        <authorList>
            <person name="de Groot N.N."/>
        </authorList>
    </citation>
    <scope>NUCLEOTIDE SEQUENCE [LARGE SCALE GENOMIC DNA]</scope>
    <source>
        <strain evidence="7 8">CGMCC 4.5681</strain>
    </source>
</reference>
<feature type="transmembrane region" description="Helical" evidence="6">
    <location>
        <begin position="204"/>
        <end position="225"/>
    </location>
</feature>
<name>A0A1G8S7R4_9ACTN</name>
<evidence type="ECO:0000256" key="5">
    <source>
        <dbReference type="ARBA" id="ARBA00023136"/>
    </source>
</evidence>
<evidence type="ECO:0000256" key="6">
    <source>
        <dbReference type="RuleBase" id="RU363041"/>
    </source>
</evidence>
<evidence type="ECO:0000256" key="2">
    <source>
        <dbReference type="ARBA" id="ARBA00009142"/>
    </source>
</evidence>
<dbReference type="AlphaFoldDB" id="A0A1G8S7R4"/>
<evidence type="ECO:0000256" key="1">
    <source>
        <dbReference type="ARBA" id="ARBA00004141"/>
    </source>
</evidence>
<gene>
    <name evidence="7" type="ORF">SAMN05421874_101190</name>
</gene>
<dbReference type="EMBL" id="FNFB01000001">
    <property type="protein sequence ID" value="SDJ24805.1"/>
    <property type="molecule type" value="Genomic_DNA"/>
</dbReference>
<dbReference type="InterPro" id="IPR002781">
    <property type="entry name" value="TM_pro_TauE-like"/>
</dbReference>
<dbReference type="PANTHER" id="PTHR43701">
    <property type="entry name" value="MEMBRANE TRANSPORTER PROTEIN MJ0441-RELATED"/>
    <property type="match status" value="1"/>
</dbReference>
<dbReference type="Pfam" id="PF01925">
    <property type="entry name" value="TauE"/>
    <property type="match status" value="1"/>
</dbReference>
<dbReference type="PANTHER" id="PTHR43701:SF12">
    <property type="entry name" value="MEMBRANE TRANSPORTER PROTEIN YTNM-RELATED"/>
    <property type="match status" value="1"/>
</dbReference>
<feature type="transmembrane region" description="Helical" evidence="6">
    <location>
        <begin position="98"/>
        <end position="116"/>
    </location>
</feature>
<dbReference type="STRING" id="683260.SAMN05421874_101190"/>
<evidence type="ECO:0000256" key="3">
    <source>
        <dbReference type="ARBA" id="ARBA00022692"/>
    </source>
</evidence>
<comment type="subcellular location">
    <subcellularLocation>
        <location evidence="6">Cell membrane</location>
        <topology evidence="6">Multi-pass membrane protein</topology>
    </subcellularLocation>
    <subcellularLocation>
        <location evidence="1">Membrane</location>
        <topology evidence="1">Multi-pass membrane protein</topology>
    </subcellularLocation>
</comment>
<evidence type="ECO:0000313" key="7">
    <source>
        <dbReference type="EMBL" id="SDJ24805.1"/>
    </source>
</evidence>